<dbReference type="SUPFAM" id="SSF88659">
    <property type="entry name" value="Sigma3 and sigma4 domains of RNA polymerase sigma factors"/>
    <property type="match status" value="1"/>
</dbReference>
<dbReference type="Gene3D" id="1.10.10.10">
    <property type="entry name" value="Winged helix-like DNA-binding domain superfamily/Winged helix DNA-binding domain"/>
    <property type="match status" value="1"/>
</dbReference>
<keyword evidence="2" id="KW-1185">Reference proteome</keyword>
<dbReference type="Proteomes" id="UP000292373">
    <property type="component" value="Unassembled WGS sequence"/>
</dbReference>
<evidence type="ECO:0008006" key="3">
    <source>
        <dbReference type="Google" id="ProtNLM"/>
    </source>
</evidence>
<dbReference type="RefSeq" id="WP_131169377.1">
    <property type="nucleotide sequence ID" value="NZ_SDMQ01000013.1"/>
</dbReference>
<dbReference type="InterPro" id="IPR036388">
    <property type="entry name" value="WH-like_DNA-bd_sf"/>
</dbReference>
<proteinExistence type="predicted"/>
<name>A0A4Q9KDP6_9ACTN</name>
<dbReference type="AlphaFoldDB" id="A0A4Q9KDP6"/>
<gene>
    <name evidence="1" type="ORF">ET989_12230</name>
</gene>
<comment type="caution">
    <text evidence="1">The sequence shown here is derived from an EMBL/GenBank/DDBJ whole genome shotgun (WGS) entry which is preliminary data.</text>
</comment>
<sequence length="217" mass="22859">MTRVGLSHTLTALNAEWAQLQHSSRPPAWGFSPGATLGEVLASVRDDPDAVLGGLLGRQHAGDALAGRLVVQAMLPKLVLMAARDAEASLDEYLAAFWVRVATYPLARRPGRIAANLALDTLKSVKAARPRAVIALPRVPVPDPLADATTVLDAGVRLGVIDALTRRTLEVVYVGGRTSRDAAAVLGTSPDAVRWRCSKGVRALRAVAGQLVEQLAG</sequence>
<dbReference type="OrthoDB" id="4453977at2"/>
<dbReference type="InterPro" id="IPR013324">
    <property type="entry name" value="RNA_pol_sigma_r3/r4-like"/>
</dbReference>
<organism evidence="1 2">
    <name type="scientific">Propioniciclava sinopodophylli</name>
    <dbReference type="NCBI Taxonomy" id="1837344"/>
    <lineage>
        <taxon>Bacteria</taxon>
        <taxon>Bacillati</taxon>
        <taxon>Actinomycetota</taxon>
        <taxon>Actinomycetes</taxon>
        <taxon>Propionibacteriales</taxon>
        <taxon>Propionibacteriaceae</taxon>
        <taxon>Propioniciclava</taxon>
    </lineage>
</organism>
<accession>A0A4Q9KDP6</accession>
<protein>
    <recommendedName>
        <fullName evidence="3">Sigma-70 family RNA polymerase sigma factor</fullName>
    </recommendedName>
</protein>
<evidence type="ECO:0000313" key="2">
    <source>
        <dbReference type="Proteomes" id="UP000292373"/>
    </source>
</evidence>
<evidence type="ECO:0000313" key="1">
    <source>
        <dbReference type="EMBL" id="TBT83233.1"/>
    </source>
</evidence>
<dbReference type="EMBL" id="SDMQ01000013">
    <property type="protein sequence ID" value="TBT83233.1"/>
    <property type="molecule type" value="Genomic_DNA"/>
</dbReference>
<reference evidence="1 2" key="1">
    <citation type="submission" date="2019-01" db="EMBL/GenBank/DDBJ databases">
        <title>Lactibacter flavus gen. nov., sp. nov., a novel bacterium of the family Propionibacteriaceae isolated from raw milk and dairy products.</title>
        <authorList>
            <person name="Huptas C."/>
            <person name="Wenning M."/>
            <person name="Breitenwieser F."/>
            <person name="Doll E."/>
            <person name="Von Neubeck M."/>
            <person name="Busse H.-J."/>
            <person name="Scherer S."/>
        </authorList>
    </citation>
    <scope>NUCLEOTIDE SEQUENCE [LARGE SCALE GENOMIC DNA]</scope>
    <source>
        <strain evidence="1 2">KCTC 33808</strain>
    </source>
</reference>